<evidence type="ECO:0000313" key="4">
    <source>
        <dbReference type="Proteomes" id="UP000522007"/>
    </source>
</evidence>
<gene>
    <name evidence="2" type="ORF">AFZ32_05600</name>
    <name evidence="1" type="ORF">HB853_05770</name>
</gene>
<dbReference type="RefSeq" id="WP_097350108.1">
    <property type="nucleotide sequence ID" value="NZ_CP122330.1"/>
</dbReference>
<dbReference type="EMBL" id="JAAROP010000003">
    <property type="protein sequence ID" value="MBC1322449.1"/>
    <property type="molecule type" value="Genomic_DNA"/>
</dbReference>
<dbReference type="EMBL" id="NYPG01000002">
    <property type="protein sequence ID" value="PDK42204.1"/>
    <property type="molecule type" value="Genomic_DNA"/>
</dbReference>
<sequence length="202" mass="23805">MTFLELHQFIKDDSLIDSWLKKNFDLVPQTLEMGQEIEMSHEEVIIMKNGLLLQENMEKKSNIERFFADQQIIFTTKEDLSLSALETTTYSTICTEDLFDKLEQQQLLHHFFLQVAEDFERDLEWERTLISAYPKERVEIILAKIVNRYHLDPVNNPMFPKWLKIYVLARFAKCSVTKTSMIVNELVEKGAINVKSTPWLLT</sequence>
<organism evidence="1 4">
    <name type="scientific">Listeria welshimeri</name>
    <dbReference type="NCBI Taxonomy" id="1643"/>
    <lineage>
        <taxon>Bacteria</taxon>
        <taxon>Bacillati</taxon>
        <taxon>Bacillota</taxon>
        <taxon>Bacilli</taxon>
        <taxon>Bacillales</taxon>
        <taxon>Listeriaceae</taxon>
        <taxon>Listeria</taxon>
    </lineage>
</organism>
<protein>
    <submittedName>
        <fullName evidence="1">Crp/Fnr family transcriptional regulator</fullName>
    </submittedName>
</protein>
<evidence type="ECO:0000313" key="1">
    <source>
        <dbReference type="EMBL" id="MBC1322449.1"/>
    </source>
</evidence>
<dbReference type="Proteomes" id="UP000219632">
    <property type="component" value="Unassembled WGS sequence"/>
</dbReference>
<dbReference type="Proteomes" id="UP000522007">
    <property type="component" value="Unassembled WGS sequence"/>
</dbReference>
<keyword evidence="3" id="KW-1185">Reference proteome</keyword>
<evidence type="ECO:0000313" key="2">
    <source>
        <dbReference type="EMBL" id="PDK42204.1"/>
    </source>
</evidence>
<proteinExistence type="predicted"/>
<name>A0A7X0T8Y4_LISWE</name>
<comment type="caution">
    <text evidence="1">The sequence shown here is derived from an EMBL/GenBank/DDBJ whole genome shotgun (WGS) entry which is preliminary data.</text>
</comment>
<reference evidence="1 4" key="2">
    <citation type="submission" date="2020-03" db="EMBL/GenBank/DDBJ databases">
        <title>Soil Listeria distribution.</title>
        <authorList>
            <person name="Liao J."/>
            <person name="Wiedmann M."/>
        </authorList>
    </citation>
    <scope>NUCLEOTIDE SEQUENCE [LARGE SCALE GENOMIC DNA]</scope>
    <source>
        <strain evidence="1 4">FSL L7-1829</strain>
    </source>
</reference>
<dbReference type="AlphaFoldDB" id="A0A7X0T8Y4"/>
<evidence type="ECO:0000313" key="3">
    <source>
        <dbReference type="Proteomes" id="UP000219632"/>
    </source>
</evidence>
<reference evidence="2 3" key="1">
    <citation type="submission" date="2017-09" db="EMBL/GenBank/DDBJ databases">
        <title>Draft Genomes of 144 Listeria Monocytogenes isolates from foods.</title>
        <authorList>
            <person name="Wu C.H."/>
            <person name="Ng J."/>
            <person name="Kiang D."/>
            <person name="Chen C.-Y."/>
            <person name="Frink S."/>
            <person name="Lafrades M."/>
            <person name="Morales C."/>
            <person name="Park P."/>
            <person name="Zwick M."/>
        </authorList>
    </citation>
    <scope>NUCLEOTIDE SEQUENCE [LARGE SCALE GENOMIC DNA]</scope>
    <source>
        <strain evidence="2 3">CDPHFDLB-F14M01633.75-2</strain>
    </source>
</reference>
<accession>A0A7X0T8Y4</accession>